<dbReference type="EMBL" id="OU015567">
    <property type="protein sequence ID" value="CAG5111694.1"/>
    <property type="molecule type" value="Genomic_DNA"/>
</dbReference>
<feature type="region of interest" description="Disordered" evidence="1">
    <location>
        <begin position="1"/>
        <end position="58"/>
    </location>
</feature>
<proteinExistence type="predicted"/>
<dbReference type="Proteomes" id="UP001158576">
    <property type="component" value="Chromosome 2"/>
</dbReference>
<reference evidence="2 3" key="1">
    <citation type="submission" date="2021-04" db="EMBL/GenBank/DDBJ databases">
        <authorList>
            <person name="Bliznina A."/>
        </authorList>
    </citation>
    <scope>NUCLEOTIDE SEQUENCE [LARGE SCALE GENOMIC DNA]</scope>
</reference>
<evidence type="ECO:0000313" key="2">
    <source>
        <dbReference type="EMBL" id="CAG5111694.1"/>
    </source>
</evidence>
<name>A0ABN7T8M1_OIKDI</name>
<keyword evidence="3" id="KW-1185">Reference proteome</keyword>
<sequence length="95" mass="10427">MLLKSTVQNIRPQVEAAQTISETKKDETSSDAGSTAPEGEIERSEEAPESLELSETEKGNIDKILTLLDEIRDPFQGQSTPAMIGMEYEGQLMIV</sequence>
<evidence type="ECO:0000256" key="1">
    <source>
        <dbReference type="SAM" id="MobiDB-lite"/>
    </source>
</evidence>
<evidence type="ECO:0000313" key="3">
    <source>
        <dbReference type="Proteomes" id="UP001158576"/>
    </source>
</evidence>
<organism evidence="2 3">
    <name type="scientific">Oikopleura dioica</name>
    <name type="common">Tunicate</name>
    <dbReference type="NCBI Taxonomy" id="34765"/>
    <lineage>
        <taxon>Eukaryota</taxon>
        <taxon>Metazoa</taxon>
        <taxon>Chordata</taxon>
        <taxon>Tunicata</taxon>
        <taxon>Appendicularia</taxon>
        <taxon>Copelata</taxon>
        <taxon>Oikopleuridae</taxon>
        <taxon>Oikopleura</taxon>
    </lineage>
</organism>
<gene>
    <name evidence="2" type="ORF">OKIOD_LOCUS14737</name>
</gene>
<feature type="compositionally biased region" description="Polar residues" evidence="1">
    <location>
        <begin position="1"/>
        <end position="21"/>
    </location>
</feature>
<protein>
    <submittedName>
        <fullName evidence="2">Oidioi.mRNA.OKI2018_I69.chr2.g5972.t1.cds</fullName>
    </submittedName>
</protein>
<accession>A0ABN7T8M1</accession>